<feature type="chain" id="PRO_5018121820" evidence="1">
    <location>
        <begin position="26"/>
        <end position="440"/>
    </location>
</feature>
<evidence type="ECO:0000313" key="2">
    <source>
        <dbReference type="EMBL" id="RNI36197.1"/>
    </source>
</evidence>
<dbReference type="EMBL" id="RJJR01000008">
    <property type="protein sequence ID" value="RNI36197.1"/>
    <property type="molecule type" value="Genomic_DNA"/>
</dbReference>
<dbReference type="InterPro" id="IPR012341">
    <property type="entry name" value="6hp_glycosidase-like_sf"/>
</dbReference>
<comment type="caution">
    <text evidence="2">The sequence shown here is derived from an EMBL/GenBank/DDBJ whole genome shotgun (WGS) entry which is preliminary data.</text>
</comment>
<reference evidence="2 3" key="1">
    <citation type="submission" date="2018-11" db="EMBL/GenBank/DDBJ databases">
        <title>Draft genome sequence of Ferruginibacter sp. BO-59.</title>
        <authorList>
            <person name="Im W.T."/>
        </authorList>
    </citation>
    <scope>NUCLEOTIDE SEQUENCE [LARGE SCALE GENOMIC DNA]</scope>
    <source>
        <strain evidence="2 3">BO-59</strain>
    </source>
</reference>
<feature type="signal peptide" evidence="1">
    <location>
        <begin position="1"/>
        <end position="25"/>
    </location>
</feature>
<dbReference type="AlphaFoldDB" id="A0A3M9NFX3"/>
<gene>
    <name evidence="2" type="ORF">EFY79_10955</name>
</gene>
<proteinExistence type="predicted"/>
<protein>
    <submittedName>
        <fullName evidence="2">Uncharacterized protein</fullName>
    </submittedName>
</protein>
<accession>A0A3M9NFX3</accession>
<sequence>MIDMKNTIKLLLCFLAISCMSVTCKKQGSATNNPSPPQNDTSLVNTQHLEYLTVPVTFSDGVNASAVYIYADAPDYKLTPAAGEGYACVDDVARAAWVYLRAPGFKTDTAIQSKAERLIDFVLEMQSPNGYFYNFLSSGADINRFGQTSINNPEWWSWRALQTLTEGAPLLQSINSGLAKKMDDAVDRLVTAIKKDLVPLSKDTISVKGISIPTWLPAGSGTDQAALLIMGLIPYCQRTNDEAIKDYIEKLGDGIVLMQKGNATMFPYGAFLSWQNTWHAYGNEQAYALLKAAAYLQNERFKTSALMEIDNFYPWLVQNGYLSTFAISDDGNGIKTESKSTYDQIAYGIKPMVFAASEAFRQTGDKKYADMAGHIAAWFFGSNDAGQIMYSTSTGRCFDGLSSSGVNKNSGAESTIEALLTMQKVEEFGEIEKSMKSYSK</sequence>
<keyword evidence="3" id="KW-1185">Reference proteome</keyword>
<dbReference type="Proteomes" id="UP000267223">
    <property type="component" value="Unassembled WGS sequence"/>
</dbReference>
<dbReference type="Gene3D" id="1.50.10.10">
    <property type="match status" value="1"/>
</dbReference>
<dbReference type="InterPro" id="IPR008928">
    <property type="entry name" value="6-hairpin_glycosidase_sf"/>
</dbReference>
<name>A0A3M9NFX3_9BACT</name>
<evidence type="ECO:0000256" key="1">
    <source>
        <dbReference type="SAM" id="SignalP"/>
    </source>
</evidence>
<keyword evidence="1" id="KW-0732">Signal</keyword>
<organism evidence="2 3">
    <name type="scientific">Hanamia caeni</name>
    <dbReference type="NCBI Taxonomy" id="2294116"/>
    <lineage>
        <taxon>Bacteria</taxon>
        <taxon>Pseudomonadati</taxon>
        <taxon>Bacteroidota</taxon>
        <taxon>Chitinophagia</taxon>
        <taxon>Chitinophagales</taxon>
        <taxon>Chitinophagaceae</taxon>
        <taxon>Hanamia</taxon>
    </lineage>
</organism>
<evidence type="ECO:0000313" key="3">
    <source>
        <dbReference type="Proteomes" id="UP000267223"/>
    </source>
</evidence>
<dbReference type="GO" id="GO:0005975">
    <property type="term" value="P:carbohydrate metabolic process"/>
    <property type="evidence" value="ECO:0007669"/>
    <property type="project" value="InterPro"/>
</dbReference>
<dbReference type="SUPFAM" id="SSF48208">
    <property type="entry name" value="Six-hairpin glycosidases"/>
    <property type="match status" value="1"/>
</dbReference>